<feature type="transmembrane region" description="Helical" evidence="8">
    <location>
        <begin position="179"/>
        <end position="198"/>
    </location>
</feature>
<dbReference type="AlphaFoldDB" id="A0A3P3VVB8"/>
<feature type="transmembrane region" description="Helical" evidence="8">
    <location>
        <begin position="357"/>
        <end position="379"/>
    </location>
</feature>
<evidence type="ECO:0000256" key="5">
    <source>
        <dbReference type="ARBA" id="ARBA00022970"/>
    </source>
</evidence>
<dbReference type="FunFam" id="1.20.1740.10:FF:000001">
    <property type="entry name" value="Amino acid permease"/>
    <property type="match status" value="1"/>
</dbReference>
<evidence type="ECO:0000259" key="9">
    <source>
        <dbReference type="Pfam" id="PF00324"/>
    </source>
</evidence>
<protein>
    <submittedName>
        <fullName evidence="10">Amino acid permease</fullName>
    </submittedName>
</protein>
<gene>
    <name evidence="10" type="ORF">EG850_08260</name>
</gene>
<keyword evidence="4 8" id="KW-0812">Transmembrane</keyword>
<dbReference type="PANTHER" id="PTHR43495:SF1">
    <property type="entry name" value="L-ASPARAGINE PERMEASE"/>
    <property type="match status" value="1"/>
</dbReference>
<dbReference type="GO" id="GO:0006865">
    <property type="term" value="P:amino acid transport"/>
    <property type="evidence" value="ECO:0007669"/>
    <property type="project" value="UniProtKB-KW"/>
</dbReference>
<sequence>MSTDQSIDSSPTVASTAPPAYVDAGDAGFKPGLSNLQIQMIALGGAVGTGLFLGVGSRIAQAGPALAISYILAGLVVYAMMRALGQMVLYRPTTGAFVSYAREFVSDRLSFFTGWIYVTLAAMIGCVEIAAVGVYVNFWFPDVPGWIPALLAIVFVIGVNLLSVRAFGVMELGAAGIKIISVIVFIIIGVIAILMAAFGRPLGESIASVTNLWEHGGFMPNGGLAIVLVMQGVVFSFSGVEIVANSAGEAKDPQRTMPKAIRSVMTRILLFYIGSVLILAMMLPFSDYSGDESPFVTALGSIGITGLSGVMNFVVLTAALSGLNATIYATARPLRNLSANKRAPEFTGKMSHRGTPVGALTVICGVLVIGVVLILFFGAMGAFELILGSVSVLILFGWITIFLSHLGFLRQVDQGLVPAPTFRAGGRVVDYICLALLGAMALWMLFNFTNPTWYYPPIAVAIVMVVLTIACGIVRRKYPETPTRTVAVTTVRERS</sequence>
<dbReference type="Proteomes" id="UP000274391">
    <property type="component" value="Unassembled WGS sequence"/>
</dbReference>
<evidence type="ECO:0000313" key="10">
    <source>
        <dbReference type="EMBL" id="RRJ86630.1"/>
    </source>
</evidence>
<evidence type="ECO:0000256" key="7">
    <source>
        <dbReference type="ARBA" id="ARBA00023136"/>
    </source>
</evidence>
<feature type="transmembrane region" description="Helical" evidence="8">
    <location>
        <begin position="115"/>
        <end position="140"/>
    </location>
</feature>
<dbReference type="Gene3D" id="1.20.1740.10">
    <property type="entry name" value="Amino acid/polyamine transporter I"/>
    <property type="match status" value="1"/>
</dbReference>
<dbReference type="GO" id="GO:0016020">
    <property type="term" value="C:membrane"/>
    <property type="evidence" value="ECO:0007669"/>
    <property type="project" value="UniProtKB-SubCell"/>
</dbReference>
<keyword evidence="5" id="KW-0029">Amino-acid transport</keyword>
<feature type="transmembrane region" description="Helical" evidence="8">
    <location>
        <begin position="452"/>
        <end position="474"/>
    </location>
</feature>
<name>A0A3P3VVB8_9MICO</name>
<keyword evidence="11" id="KW-1185">Reference proteome</keyword>
<comment type="caution">
    <text evidence="10">The sequence shown here is derived from an EMBL/GenBank/DDBJ whole genome shotgun (WGS) entry which is preliminary data.</text>
</comment>
<dbReference type="RefSeq" id="WP_124972405.1">
    <property type="nucleotide sequence ID" value="NZ_RQVS01000008.1"/>
</dbReference>
<evidence type="ECO:0000256" key="6">
    <source>
        <dbReference type="ARBA" id="ARBA00022989"/>
    </source>
</evidence>
<comment type="similarity">
    <text evidence="2">Belongs to the amino acid-polyamine-organocation (APC) superfamily. Amino acid transporter (AAT) (TC 2.A.3.1) family.</text>
</comment>
<evidence type="ECO:0000313" key="11">
    <source>
        <dbReference type="Proteomes" id="UP000274391"/>
    </source>
</evidence>
<organism evidence="10 11">
    <name type="scientific">Gulosibacter macacae</name>
    <dbReference type="NCBI Taxonomy" id="2488791"/>
    <lineage>
        <taxon>Bacteria</taxon>
        <taxon>Bacillati</taxon>
        <taxon>Actinomycetota</taxon>
        <taxon>Actinomycetes</taxon>
        <taxon>Micrococcales</taxon>
        <taxon>Microbacteriaceae</taxon>
        <taxon>Gulosibacter</taxon>
    </lineage>
</organism>
<keyword evidence="6 8" id="KW-1133">Transmembrane helix</keyword>
<dbReference type="PIRSF" id="PIRSF006060">
    <property type="entry name" value="AA_transporter"/>
    <property type="match status" value="1"/>
</dbReference>
<evidence type="ECO:0000256" key="1">
    <source>
        <dbReference type="ARBA" id="ARBA00004141"/>
    </source>
</evidence>
<keyword evidence="7 8" id="KW-0472">Membrane</keyword>
<evidence type="ECO:0000256" key="2">
    <source>
        <dbReference type="ARBA" id="ARBA00008583"/>
    </source>
</evidence>
<evidence type="ECO:0000256" key="3">
    <source>
        <dbReference type="ARBA" id="ARBA00022448"/>
    </source>
</evidence>
<feature type="domain" description="Amino acid permease/ SLC12A" evidence="9">
    <location>
        <begin position="38"/>
        <end position="475"/>
    </location>
</feature>
<feature type="transmembrane region" description="Helical" evidence="8">
    <location>
        <begin position="264"/>
        <end position="283"/>
    </location>
</feature>
<dbReference type="PANTHER" id="PTHR43495">
    <property type="entry name" value="GABA PERMEASE"/>
    <property type="match status" value="1"/>
</dbReference>
<feature type="transmembrane region" description="Helical" evidence="8">
    <location>
        <begin position="428"/>
        <end position="446"/>
    </location>
</feature>
<dbReference type="OrthoDB" id="5297508at2"/>
<dbReference type="GO" id="GO:0055085">
    <property type="term" value="P:transmembrane transport"/>
    <property type="evidence" value="ECO:0007669"/>
    <property type="project" value="InterPro"/>
</dbReference>
<accession>A0A3P3VVB8</accession>
<evidence type="ECO:0000256" key="8">
    <source>
        <dbReference type="SAM" id="Phobius"/>
    </source>
</evidence>
<proteinExistence type="inferred from homology"/>
<reference evidence="10 11" key="1">
    <citation type="submission" date="2018-11" db="EMBL/GenBank/DDBJ databases">
        <title>YIM 102482-1 draft genome.</title>
        <authorList>
            <person name="Li G."/>
            <person name="Jiang Y."/>
        </authorList>
    </citation>
    <scope>NUCLEOTIDE SEQUENCE [LARGE SCALE GENOMIC DNA]</scope>
    <source>
        <strain evidence="10 11">YIM 102482-1</strain>
    </source>
</reference>
<keyword evidence="3" id="KW-0813">Transport</keyword>
<feature type="transmembrane region" description="Helical" evidence="8">
    <location>
        <begin position="146"/>
        <end position="167"/>
    </location>
</feature>
<comment type="subcellular location">
    <subcellularLocation>
        <location evidence="1">Membrane</location>
        <topology evidence="1">Multi-pass membrane protein</topology>
    </subcellularLocation>
</comment>
<feature type="transmembrane region" description="Helical" evidence="8">
    <location>
        <begin position="218"/>
        <end position="243"/>
    </location>
</feature>
<dbReference type="InterPro" id="IPR004841">
    <property type="entry name" value="AA-permease/SLC12A_dom"/>
</dbReference>
<feature type="transmembrane region" description="Helical" evidence="8">
    <location>
        <begin position="385"/>
        <end position="408"/>
    </location>
</feature>
<evidence type="ECO:0000256" key="4">
    <source>
        <dbReference type="ARBA" id="ARBA00022692"/>
    </source>
</evidence>
<dbReference type="EMBL" id="RQVS01000008">
    <property type="protein sequence ID" value="RRJ86630.1"/>
    <property type="molecule type" value="Genomic_DNA"/>
</dbReference>
<dbReference type="Pfam" id="PF00324">
    <property type="entry name" value="AA_permease"/>
    <property type="match status" value="1"/>
</dbReference>
<feature type="transmembrane region" description="Helical" evidence="8">
    <location>
        <begin position="295"/>
        <end position="323"/>
    </location>
</feature>
<feature type="transmembrane region" description="Helical" evidence="8">
    <location>
        <begin position="62"/>
        <end position="81"/>
    </location>
</feature>